<protein>
    <submittedName>
        <fullName evidence="1">Uncharacterized protein</fullName>
    </submittedName>
</protein>
<accession>A0A0A9C0Z7</accession>
<organism evidence="1">
    <name type="scientific">Arundo donax</name>
    <name type="common">Giant reed</name>
    <name type="synonym">Donax arundinaceus</name>
    <dbReference type="NCBI Taxonomy" id="35708"/>
    <lineage>
        <taxon>Eukaryota</taxon>
        <taxon>Viridiplantae</taxon>
        <taxon>Streptophyta</taxon>
        <taxon>Embryophyta</taxon>
        <taxon>Tracheophyta</taxon>
        <taxon>Spermatophyta</taxon>
        <taxon>Magnoliopsida</taxon>
        <taxon>Liliopsida</taxon>
        <taxon>Poales</taxon>
        <taxon>Poaceae</taxon>
        <taxon>PACMAD clade</taxon>
        <taxon>Arundinoideae</taxon>
        <taxon>Arundineae</taxon>
        <taxon>Arundo</taxon>
    </lineage>
</organism>
<reference evidence="1" key="2">
    <citation type="journal article" date="2015" name="Data Brief">
        <title>Shoot transcriptome of the giant reed, Arundo donax.</title>
        <authorList>
            <person name="Barrero R.A."/>
            <person name="Guerrero F.D."/>
            <person name="Moolhuijzen P."/>
            <person name="Goolsby J.A."/>
            <person name="Tidwell J."/>
            <person name="Bellgard S.E."/>
            <person name="Bellgard M.I."/>
        </authorList>
    </citation>
    <scope>NUCLEOTIDE SEQUENCE</scope>
    <source>
        <tissue evidence="1">Shoot tissue taken approximately 20 cm above the soil surface</tissue>
    </source>
</reference>
<evidence type="ECO:0000313" key="1">
    <source>
        <dbReference type="EMBL" id="JAD69246.1"/>
    </source>
</evidence>
<name>A0A0A9C0Z7_ARUDO</name>
<sequence length="28" mass="3410">MKQLTLDSCTQNCTFRLFIMATMLWFEH</sequence>
<proteinExistence type="predicted"/>
<dbReference type="EMBL" id="GBRH01228649">
    <property type="protein sequence ID" value="JAD69246.1"/>
    <property type="molecule type" value="Transcribed_RNA"/>
</dbReference>
<dbReference type="AlphaFoldDB" id="A0A0A9C0Z7"/>
<reference evidence="1" key="1">
    <citation type="submission" date="2014-09" db="EMBL/GenBank/DDBJ databases">
        <authorList>
            <person name="Magalhaes I.L.F."/>
            <person name="Oliveira U."/>
            <person name="Santos F.R."/>
            <person name="Vidigal T.H.D.A."/>
            <person name="Brescovit A.D."/>
            <person name="Santos A.J."/>
        </authorList>
    </citation>
    <scope>NUCLEOTIDE SEQUENCE</scope>
    <source>
        <tissue evidence="1">Shoot tissue taken approximately 20 cm above the soil surface</tissue>
    </source>
</reference>